<feature type="non-terminal residue" evidence="2">
    <location>
        <position position="1"/>
    </location>
</feature>
<evidence type="ECO:0000313" key="2">
    <source>
        <dbReference type="EMBL" id="CAK0880905.1"/>
    </source>
</evidence>
<gene>
    <name evidence="2" type="ORF">PCOR1329_LOCUS63916</name>
</gene>
<evidence type="ECO:0000256" key="1">
    <source>
        <dbReference type="SAM" id="MobiDB-lite"/>
    </source>
</evidence>
<feature type="compositionally biased region" description="Low complexity" evidence="1">
    <location>
        <begin position="1"/>
        <end position="32"/>
    </location>
</feature>
<dbReference type="Proteomes" id="UP001189429">
    <property type="component" value="Unassembled WGS sequence"/>
</dbReference>
<evidence type="ECO:0000313" key="3">
    <source>
        <dbReference type="Proteomes" id="UP001189429"/>
    </source>
</evidence>
<proteinExistence type="predicted"/>
<accession>A0ABN9W4E5</accession>
<organism evidence="2 3">
    <name type="scientific">Prorocentrum cordatum</name>
    <dbReference type="NCBI Taxonomy" id="2364126"/>
    <lineage>
        <taxon>Eukaryota</taxon>
        <taxon>Sar</taxon>
        <taxon>Alveolata</taxon>
        <taxon>Dinophyceae</taxon>
        <taxon>Prorocentrales</taxon>
        <taxon>Prorocentraceae</taxon>
        <taxon>Prorocentrum</taxon>
    </lineage>
</organism>
<evidence type="ECO:0008006" key="4">
    <source>
        <dbReference type="Google" id="ProtNLM"/>
    </source>
</evidence>
<keyword evidence="3" id="KW-1185">Reference proteome</keyword>
<protein>
    <recommendedName>
        <fullName evidence="4">Protein CASP</fullName>
    </recommendedName>
</protein>
<feature type="non-terminal residue" evidence="2">
    <location>
        <position position="200"/>
    </location>
</feature>
<reference evidence="2" key="1">
    <citation type="submission" date="2023-10" db="EMBL/GenBank/DDBJ databases">
        <authorList>
            <person name="Chen Y."/>
            <person name="Shah S."/>
            <person name="Dougan E. K."/>
            <person name="Thang M."/>
            <person name="Chan C."/>
        </authorList>
    </citation>
    <scope>NUCLEOTIDE SEQUENCE [LARGE SCALE GENOMIC DNA]</scope>
</reference>
<comment type="caution">
    <text evidence="2">The sequence shown here is derived from an EMBL/GenBank/DDBJ whole genome shotgun (WGS) entry which is preliminary data.</text>
</comment>
<sequence>GGAVFSSLRSSSASASAPASASSSSSSSSSTSWGPRRPLQVLSFLLPRMHESELAGLRSQAAQRRRERAHRLEQDFEAQRRTLEQSTAHMGFELEQERRDRADAADACAGIRQQVEAMRGTLDEMLRREGQAERDAAQAREEAAAKEAEAAALQGEVAVLLARQRAAGLGAAPPPPGSSLRPGAAAANAAQAAAAAVLAE</sequence>
<feature type="region of interest" description="Disordered" evidence="1">
    <location>
        <begin position="129"/>
        <end position="148"/>
    </location>
</feature>
<dbReference type="EMBL" id="CAUYUJ010018131">
    <property type="protein sequence ID" value="CAK0880905.1"/>
    <property type="molecule type" value="Genomic_DNA"/>
</dbReference>
<feature type="region of interest" description="Disordered" evidence="1">
    <location>
        <begin position="1"/>
        <end position="36"/>
    </location>
</feature>
<name>A0ABN9W4E5_9DINO</name>